<dbReference type="InterPro" id="IPR005225">
    <property type="entry name" value="Small_GTP-bd"/>
</dbReference>
<comment type="similarity">
    <text evidence="1">Belongs to the small GTPase superfamily. Rho family.</text>
</comment>
<protein>
    <submittedName>
        <fullName evidence="6">Rab family GTPase</fullName>
    </submittedName>
</protein>
<comment type="caution">
    <text evidence="6">The sequence shown here is derived from an EMBL/GenBank/DDBJ whole genome shotgun (WGS) entry which is preliminary data.</text>
</comment>
<keyword evidence="2" id="KW-0547">Nucleotide-binding</keyword>
<dbReference type="GO" id="GO:0003924">
    <property type="term" value="F:GTPase activity"/>
    <property type="evidence" value="ECO:0007669"/>
    <property type="project" value="InterPro"/>
</dbReference>
<dbReference type="Proteomes" id="UP000078387">
    <property type="component" value="Unassembled WGS sequence"/>
</dbReference>
<dbReference type="VEuPathDB" id="AmoebaDB:EHI_012030"/>
<keyword evidence="3" id="KW-0342">GTP-binding</keyword>
<evidence type="ECO:0000256" key="3">
    <source>
        <dbReference type="ARBA" id="ARBA00023134"/>
    </source>
</evidence>
<dbReference type="VEuPathDB" id="AmoebaDB:EHI7A_016720"/>
<gene>
    <name evidence="5" type="ORF">CL6EHI_012030</name>
    <name evidence="6" type="ORF">CL6EHI_082230</name>
</gene>
<organism evidence="6 7">
    <name type="scientific">Entamoeba histolytica</name>
    <dbReference type="NCBI Taxonomy" id="5759"/>
    <lineage>
        <taxon>Eukaryota</taxon>
        <taxon>Amoebozoa</taxon>
        <taxon>Evosea</taxon>
        <taxon>Archamoebae</taxon>
        <taxon>Mastigamoebida</taxon>
        <taxon>Entamoebidae</taxon>
        <taxon>Entamoeba</taxon>
    </lineage>
</organism>
<name>A0A175JTX6_ENTHI</name>
<dbReference type="EMBL" id="BDEQ01000001">
    <property type="protein sequence ID" value="GAT91890.1"/>
    <property type="molecule type" value="Genomic_DNA"/>
</dbReference>
<reference evidence="6 7" key="1">
    <citation type="submission" date="2016-05" db="EMBL/GenBank/DDBJ databases">
        <title>First whole genome sequencing of Entamoeba histolytica HM1:IMSS-clone-6.</title>
        <authorList>
            <person name="Mukherjee Avik.K."/>
            <person name="Izumyama S."/>
            <person name="Nakada-Tsukui K."/>
            <person name="Nozaki T."/>
        </authorList>
    </citation>
    <scope>NUCLEOTIDE SEQUENCE [LARGE SCALE GENOMIC DNA]</scope>
    <source>
        <strain evidence="6 7">HM1:IMSS clone 6</strain>
    </source>
</reference>
<evidence type="ECO:0000256" key="1">
    <source>
        <dbReference type="ARBA" id="ARBA00010142"/>
    </source>
</evidence>
<dbReference type="SMART" id="SM00175">
    <property type="entry name" value="RAB"/>
    <property type="match status" value="1"/>
</dbReference>
<dbReference type="VEuPathDB" id="AmoebaDB:EHI8A_026850"/>
<evidence type="ECO:0000313" key="5">
    <source>
        <dbReference type="EMBL" id="GAT91890.1"/>
    </source>
</evidence>
<evidence type="ECO:0000256" key="4">
    <source>
        <dbReference type="ARBA" id="ARBA00023288"/>
    </source>
</evidence>
<evidence type="ECO:0000313" key="6">
    <source>
        <dbReference type="EMBL" id="GAT96813.1"/>
    </source>
</evidence>
<proteinExistence type="inferred from homology"/>
<dbReference type="SUPFAM" id="SSF52540">
    <property type="entry name" value="P-loop containing nucleoside triphosphate hydrolases"/>
    <property type="match status" value="1"/>
</dbReference>
<dbReference type="eggNOG" id="KOG0092">
    <property type="taxonomic scope" value="Eukaryota"/>
</dbReference>
<dbReference type="PROSITE" id="PS51419">
    <property type="entry name" value="RAB"/>
    <property type="match status" value="1"/>
</dbReference>
<dbReference type="EMBL" id="BDEQ01000001">
    <property type="protein sequence ID" value="GAT96813.1"/>
    <property type="molecule type" value="Genomic_DNA"/>
</dbReference>
<dbReference type="InterPro" id="IPR050227">
    <property type="entry name" value="Rab"/>
</dbReference>
<dbReference type="AlphaFoldDB" id="A0A175JTX6"/>
<dbReference type="InterPro" id="IPR027417">
    <property type="entry name" value="P-loop_NTPase"/>
</dbReference>
<dbReference type="Gene3D" id="3.40.50.300">
    <property type="entry name" value="P-loop containing nucleotide triphosphate hydrolases"/>
    <property type="match status" value="1"/>
</dbReference>
<dbReference type="SMART" id="SM00174">
    <property type="entry name" value="RHO"/>
    <property type="match status" value="1"/>
</dbReference>
<dbReference type="GO" id="GO:0005525">
    <property type="term" value="F:GTP binding"/>
    <property type="evidence" value="ECO:0007669"/>
    <property type="project" value="UniProtKB-KW"/>
</dbReference>
<dbReference type="PROSITE" id="PS51421">
    <property type="entry name" value="RAS"/>
    <property type="match status" value="1"/>
</dbReference>
<dbReference type="InterPro" id="IPR001806">
    <property type="entry name" value="Small_GTPase"/>
</dbReference>
<dbReference type="NCBIfam" id="TIGR00231">
    <property type="entry name" value="small_GTP"/>
    <property type="match status" value="1"/>
</dbReference>
<keyword evidence="4" id="KW-0449">Lipoprotein</keyword>
<evidence type="ECO:0000313" key="7">
    <source>
        <dbReference type="Proteomes" id="UP000078387"/>
    </source>
</evidence>
<dbReference type="CDD" id="cd00154">
    <property type="entry name" value="Rab"/>
    <property type="match status" value="1"/>
</dbReference>
<dbReference type="PRINTS" id="PR00449">
    <property type="entry name" value="RASTRNSFRMNG"/>
</dbReference>
<dbReference type="SMART" id="SM00177">
    <property type="entry name" value="ARF"/>
    <property type="match status" value="1"/>
</dbReference>
<sequence>MSKESSLYEGDKMTTEFKIVFTGDPSVGKTSLIYQMIEGKFHEELPSTIPESQQHTVTEGNQIYVFNLNDTAGQEVYRTVTSSYYRSCHGVFLVYAQDDKTSFEDLRGFFDDITTYTKGKKPIIYLLSNKKDCEKIVSTEQGQKFAKEKKIVFFEVSAKTGEGVKEAFENMQTELKGTGGNKKGNSKSGKCILL</sequence>
<dbReference type="VEuPathDB" id="AmoebaDB:KM1_327480"/>
<dbReference type="VEuPathDB" id="AmoebaDB:EHI5A_054120"/>
<dbReference type="PANTHER" id="PTHR47977">
    <property type="entry name" value="RAS-RELATED PROTEIN RAB"/>
    <property type="match status" value="1"/>
</dbReference>
<dbReference type="SMART" id="SM00173">
    <property type="entry name" value="RAS"/>
    <property type="match status" value="1"/>
</dbReference>
<dbReference type="FunFam" id="3.40.50.300:FF:002471">
    <property type="entry name" value="Rab family GTPase"/>
    <property type="match status" value="1"/>
</dbReference>
<accession>A0A175JTX6</accession>
<dbReference type="Pfam" id="PF00071">
    <property type="entry name" value="Ras"/>
    <property type="match status" value="1"/>
</dbReference>
<evidence type="ECO:0000256" key="2">
    <source>
        <dbReference type="ARBA" id="ARBA00022741"/>
    </source>
</evidence>